<feature type="region of interest" description="Disordered" evidence="1">
    <location>
        <begin position="484"/>
        <end position="570"/>
    </location>
</feature>
<organism evidence="2 3">
    <name type="scientific">Friedmanniomyces simplex</name>
    <dbReference type="NCBI Taxonomy" id="329884"/>
    <lineage>
        <taxon>Eukaryota</taxon>
        <taxon>Fungi</taxon>
        <taxon>Dikarya</taxon>
        <taxon>Ascomycota</taxon>
        <taxon>Pezizomycotina</taxon>
        <taxon>Dothideomycetes</taxon>
        <taxon>Dothideomycetidae</taxon>
        <taxon>Mycosphaerellales</taxon>
        <taxon>Teratosphaeriaceae</taxon>
        <taxon>Friedmanniomyces</taxon>
    </lineage>
</organism>
<sequence length="570" mass="63082">MGRRLPSSGDEVLKLREGLTDGFAGVLDEVERVQGAVVFAGRRLQGWDLMRRYCWEEGQRQFYPALAEGESLERESSRLGGKAEVERNTRSDEVVYPNLPELAADESTLPRSSTPREILPASTYRTPGLPETPSDESNQPRLTAGREIPPVSAYPSPGYPELAASESTRRLSSIPPRAIPATRYGPYNRPAHTHSYVYEPEWIDVRNPVTGFIHRELHPRKYATDSDSDTDATTTAAPYRLASPTTRRAPGLPEPAADDTARTLPAEVFAPSTPTTQKVRGIPVEAYPVDEPEFLDVVDPETGFVRRELNPRHAEEVERQTVAAMPAALNPRRRRLEPLRTSELSHEQRRRSLAPSSATTLYSDMSPLTRIRQRSSTTTLPVSPFDTRPSTSEIVCPGSSQQAEEMAESAGSTTQEASRSRFPVSTLERPDYSFGAQSTPLRTTERVTDENQAPVSPTSRNPHTRSSIASIILSRRDYPDLSRLQRTQGPVADASPVERLGSQDIYSAAGMQRDSLRGSTGEVDVRRGRRRGREQGDEGERDQGSKSPRKGEKEVDEEGRVGRVDEEVGG</sequence>
<proteinExistence type="predicted"/>
<feature type="region of interest" description="Disordered" evidence="1">
    <location>
        <begin position="370"/>
        <end position="467"/>
    </location>
</feature>
<accession>A0A4U0X264</accession>
<dbReference type="AlphaFoldDB" id="A0A4U0X264"/>
<evidence type="ECO:0000313" key="2">
    <source>
        <dbReference type="EMBL" id="TKA69717.1"/>
    </source>
</evidence>
<feature type="compositionally biased region" description="Basic and acidic residues" evidence="1">
    <location>
        <begin position="336"/>
        <end position="347"/>
    </location>
</feature>
<evidence type="ECO:0000256" key="1">
    <source>
        <dbReference type="SAM" id="MobiDB-lite"/>
    </source>
</evidence>
<feature type="compositionally biased region" description="Polar residues" evidence="1">
    <location>
        <begin position="388"/>
        <end position="403"/>
    </location>
</feature>
<feature type="compositionally biased region" description="Polar residues" evidence="1">
    <location>
        <begin position="450"/>
        <end position="461"/>
    </location>
</feature>
<feature type="compositionally biased region" description="Basic and acidic residues" evidence="1">
    <location>
        <begin position="533"/>
        <end position="570"/>
    </location>
</feature>
<reference evidence="2 3" key="1">
    <citation type="submission" date="2017-03" db="EMBL/GenBank/DDBJ databases">
        <title>Genomes of endolithic fungi from Antarctica.</title>
        <authorList>
            <person name="Coleine C."/>
            <person name="Masonjones S."/>
            <person name="Stajich J.E."/>
        </authorList>
    </citation>
    <scope>NUCLEOTIDE SEQUENCE [LARGE SCALE GENOMIC DNA]</scope>
    <source>
        <strain evidence="2 3">CCFEE 5184</strain>
    </source>
</reference>
<feature type="region of interest" description="Disordered" evidence="1">
    <location>
        <begin position="70"/>
        <end position="154"/>
    </location>
</feature>
<evidence type="ECO:0000313" key="3">
    <source>
        <dbReference type="Proteomes" id="UP000309340"/>
    </source>
</evidence>
<gene>
    <name evidence="2" type="ORF">B0A55_07819</name>
</gene>
<dbReference type="OrthoDB" id="3899326at2759"/>
<name>A0A4U0X264_9PEZI</name>
<feature type="region of interest" description="Disordered" evidence="1">
    <location>
        <begin position="332"/>
        <end position="358"/>
    </location>
</feature>
<comment type="caution">
    <text evidence="2">The sequence shown here is derived from an EMBL/GenBank/DDBJ whole genome shotgun (WGS) entry which is preliminary data.</text>
</comment>
<keyword evidence="3" id="KW-1185">Reference proteome</keyword>
<dbReference type="Proteomes" id="UP000309340">
    <property type="component" value="Unassembled WGS sequence"/>
</dbReference>
<protein>
    <submittedName>
        <fullName evidence="2">Uncharacterized protein</fullName>
    </submittedName>
</protein>
<feature type="compositionally biased region" description="Basic and acidic residues" evidence="1">
    <location>
        <begin position="71"/>
        <end position="93"/>
    </location>
</feature>
<dbReference type="EMBL" id="NAJQ01000436">
    <property type="protein sequence ID" value="TKA69717.1"/>
    <property type="molecule type" value="Genomic_DNA"/>
</dbReference>